<proteinExistence type="predicted"/>
<dbReference type="HOGENOM" id="CLU_000445_70_2_4"/>
<dbReference type="GO" id="GO:0000160">
    <property type="term" value="P:phosphorelay signal transduction system"/>
    <property type="evidence" value="ECO:0007669"/>
    <property type="project" value="InterPro"/>
</dbReference>
<dbReference type="SUPFAM" id="SSF52172">
    <property type="entry name" value="CheY-like"/>
    <property type="match status" value="1"/>
</dbReference>
<dbReference type="Gene3D" id="3.40.50.2300">
    <property type="match status" value="1"/>
</dbReference>
<dbReference type="GeneID" id="56478776"/>
<dbReference type="PANTHER" id="PTHR33121:SF70">
    <property type="entry name" value="SIGNALING PROTEIN YKOW"/>
    <property type="match status" value="1"/>
</dbReference>
<dbReference type="Pfam" id="PF00563">
    <property type="entry name" value="EAL"/>
    <property type="match status" value="1"/>
</dbReference>
<dbReference type="RefSeq" id="WP_003811684.1">
    <property type="nucleotide sequence ID" value="NC_019382.1"/>
</dbReference>
<dbReference type="AlphaFoldDB" id="A0A0C6P298"/>
<dbReference type="OrthoDB" id="9813903at2"/>
<dbReference type="CDD" id="cd01948">
    <property type="entry name" value="EAL"/>
    <property type="match status" value="1"/>
</dbReference>
<dbReference type="SMART" id="SM00052">
    <property type="entry name" value="EAL"/>
    <property type="match status" value="1"/>
</dbReference>
<dbReference type="InterPro" id="IPR050706">
    <property type="entry name" value="Cyclic-di-GMP_PDE-like"/>
</dbReference>
<evidence type="ECO:0000313" key="5">
    <source>
        <dbReference type="Proteomes" id="UP000007564"/>
    </source>
</evidence>
<dbReference type="SUPFAM" id="SSF141868">
    <property type="entry name" value="EAL domain-like"/>
    <property type="match status" value="1"/>
</dbReference>
<evidence type="ECO:0000256" key="1">
    <source>
        <dbReference type="PROSITE-ProRule" id="PRU00169"/>
    </source>
</evidence>
<dbReference type="PANTHER" id="PTHR33121">
    <property type="entry name" value="CYCLIC DI-GMP PHOSPHODIESTERASE PDEF"/>
    <property type="match status" value="1"/>
</dbReference>
<dbReference type="EMBL" id="HE965806">
    <property type="protein sequence ID" value="CCJ52398.1"/>
    <property type="molecule type" value="Genomic_DNA"/>
</dbReference>
<gene>
    <name evidence="4" type="ORF">BN112_0480</name>
</gene>
<dbReference type="GO" id="GO:0071111">
    <property type="term" value="F:cyclic-guanylate-specific phosphodiesterase activity"/>
    <property type="evidence" value="ECO:0007669"/>
    <property type="project" value="InterPro"/>
</dbReference>
<dbReference type="PROSITE" id="PS50883">
    <property type="entry name" value="EAL"/>
    <property type="match status" value="1"/>
</dbReference>
<organism evidence="4 5">
    <name type="scientific">Bordetella bronchiseptica 253</name>
    <dbReference type="NCBI Taxonomy" id="568707"/>
    <lineage>
        <taxon>Bacteria</taxon>
        <taxon>Pseudomonadati</taxon>
        <taxon>Pseudomonadota</taxon>
        <taxon>Betaproteobacteria</taxon>
        <taxon>Burkholderiales</taxon>
        <taxon>Alcaligenaceae</taxon>
        <taxon>Bordetella</taxon>
    </lineage>
</organism>
<dbReference type="InterPro" id="IPR001633">
    <property type="entry name" value="EAL_dom"/>
</dbReference>
<sequence length="403" mass="43270">MNLPDILVVEDHPAHRLVVVHALRALGYTRILEAADGNEALRRLDEHGQVGIAICDIKMSGMDGAQFLRVAARRQLLGAVIISSDVSSDLIAAVLDMAALIGLRVLGDLAKPLDAQRLKALLDRHEAERQRARANAAPTASRQPPAPPAREVARALAAGQIVPYFQPKVDLLTLRPCGAEVLARWRHPDLGVLGPASFLEALKEQDLLDRLIWHLTDAALGQARLLATAGATQDLALNFETSQLGSAELLPTLAQALRKHALPASIVTIEVTENGLLDAPAATLENLVRLRLMGCTVSIDDFGTGFSSMQRLCHLPFNQLKIDASFVRRLPGDARSESVVAATLAMAERLGITVVAEGIENPPQHQALLQLHCRQGQGYLFARPMSGPDYARWLDGAASAAAG</sequence>
<evidence type="ECO:0000259" key="2">
    <source>
        <dbReference type="PROSITE" id="PS50110"/>
    </source>
</evidence>
<feature type="domain" description="EAL" evidence="3">
    <location>
        <begin position="145"/>
        <end position="398"/>
    </location>
</feature>
<evidence type="ECO:0000313" key="4">
    <source>
        <dbReference type="EMBL" id="CCJ52398.1"/>
    </source>
</evidence>
<feature type="modified residue" description="4-aspartylphosphate" evidence="1">
    <location>
        <position position="56"/>
    </location>
</feature>
<dbReference type="PROSITE" id="PS50110">
    <property type="entry name" value="RESPONSE_REGULATORY"/>
    <property type="match status" value="1"/>
</dbReference>
<accession>A0A0C6P298</accession>
<dbReference type="SMART" id="SM00448">
    <property type="entry name" value="REC"/>
    <property type="match status" value="1"/>
</dbReference>
<dbReference type="Pfam" id="PF00072">
    <property type="entry name" value="Response_reg"/>
    <property type="match status" value="1"/>
</dbReference>
<keyword evidence="1" id="KW-0597">Phosphoprotein</keyword>
<dbReference type="InterPro" id="IPR011006">
    <property type="entry name" value="CheY-like_superfamily"/>
</dbReference>
<feature type="domain" description="Response regulatory" evidence="2">
    <location>
        <begin position="5"/>
        <end position="126"/>
    </location>
</feature>
<dbReference type="Proteomes" id="UP000007564">
    <property type="component" value="Chromosome"/>
</dbReference>
<dbReference type="KEGG" id="bbh:BN112_0480"/>
<dbReference type="Gene3D" id="3.20.20.450">
    <property type="entry name" value="EAL domain"/>
    <property type="match status" value="1"/>
</dbReference>
<dbReference type="InterPro" id="IPR035919">
    <property type="entry name" value="EAL_sf"/>
</dbReference>
<dbReference type="InterPro" id="IPR001789">
    <property type="entry name" value="Sig_transdc_resp-reg_receiver"/>
</dbReference>
<reference evidence="4 5" key="1">
    <citation type="journal article" date="2012" name="BMC Genomics">
        <title>Comparative genomics of the classical Bordetella subspecies: the evolution and exchange of virulence-associated diversity amongst closely related pathogens.</title>
        <authorList>
            <person name="Park J."/>
            <person name="Zhang Y."/>
            <person name="Buboltz A.M."/>
            <person name="Zhang X."/>
            <person name="Schuster S.C."/>
            <person name="Ahuja U."/>
            <person name="Liu M."/>
            <person name="Miller J.F."/>
            <person name="Sebaihia M."/>
            <person name="Bentley S.D."/>
            <person name="Parkhill J."/>
            <person name="Harvill E.T."/>
        </authorList>
    </citation>
    <scope>NUCLEOTIDE SEQUENCE [LARGE SCALE GENOMIC DNA]</scope>
    <source>
        <strain evidence="4 5">253</strain>
    </source>
</reference>
<name>A0A0C6P298_BORBO</name>
<evidence type="ECO:0000259" key="3">
    <source>
        <dbReference type="PROSITE" id="PS50883"/>
    </source>
</evidence>
<protein>
    <submittedName>
        <fullName evidence="4">Probable two-component response regulator</fullName>
    </submittedName>
</protein>